<accession>A0A182LYI2</accession>
<evidence type="ECO:0000259" key="1">
    <source>
        <dbReference type="SMART" id="SM00382"/>
    </source>
</evidence>
<dbReference type="AlphaFoldDB" id="A0A182LYI2"/>
<dbReference type="PROSITE" id="PS00674">
    <property type="entry name" value="AAA"/>
    <property type="match status" value="1"/>
</dbReference>
<dbReference type="GO" id="GO:0034098">
    <property type="term" value="C:VCP-NPL4-UFD1 AAA ATPase complex"/>
    <property type="evidence" value="ECO:0007669"/>
    <property type="project" value="TreeGrafter"/>
</dbReference>
<feature type="domain" description="AAA+ ATPase" evidence="1">
    <location>
        <begin position="530"/>
        <end position="682"/>
    </location>
</feature>
<feature type="domain" description="AAA+ ATPase" evidence="1">
    <location>
        <begin position="261"/>
        <end position="408"/>
    </location>
</feature>
<dbReference type="Gene3D" id="3.40.50.300">
    <property type="entry name" value="P-loop containing nucleotide triphosphate hydrolases"/>
    <property type="match status" value="2"/>
</dbReference>
<dbReference type="PANTHER" id="PTHR23077">
    <property type="entry name" value="AAA-FAMILY ATPASE"/>
    <property type="match status" value="1"/>
</dbReference>
<dbReference type="GO" id="GO:0051228">
    <property type="term" value="P:mitotic spindle disassembly"/>
    <property type="evidence" value="ECO:0007669"/>
    <property type="project" value="TreeGrafter"/>
</dbReference>
<sequence>MMLENGMGGRVAEDNWRPAVLQNVPHNTIADVGDVDHHTESVHFPYHMPSPSGQIIQLGRYRRHFINRCLSAQVHFELHRKEFLYNLILRTTFAHARALLGDESDPYEREAYFGHQTVELVKKDADPPISTDDSTLVEINLIHEPMEDFEEVILDLWLDCSCLAVDLLLTKDCLIETLRTFLVGTFFCNGCRVDFRSLRERNMGLCAAYIKETRGASLYGEIERTTIITINEIHFHPDTIVPKQLGGIDNEREQLEVALTEGRSLLIHGPSGTGKYSLVKAVAIEKNLPLFEIRGLHFLRSLPGETEAELRKTFLRLSRFEELMDEAKPVILLVKDIDTICPKVGSKKGEEVVNVARIASQFISLVDQCKESSKNVIIICTTSSIDSMDTRLRRPGRLDKEITLAFPSKEQRIDILRCFNTTTRLSLPENQLDMIGQRTAGYVGAELQLLYYNLVREIDKKHPFDEALNAVQTKHRPSSLRNATGLVGLGDGSLTLDSFGGMDDLKALLRLCIVEQLANPGRFQRLGIHPLRGILLYGPPGCAKTTLAKCLAAETGMTFLSLSAAEVYSPYVGDSEKLITRVFNEARTNAPAVVFLDEIDSLVGNRGTTGMKGGSGAVNMGVLSTLLMEMDGIGQAEQLASSLSEDAKRVIVIAATNRPDMVDDALLRPGRLTKLIHIPAPDGTTRLAILRKLADRIPFAADVNMETIAQQTDRFSGADLQNLCTQAALNAATEDLNATIVTMAHVTSALKEVRPSLTKEQIEWYHDYAANRQR</sequence>
<evidence type="ECO:0000313" key="2">
    <source>
        <dbReference type="EnsemblMetazoa" id="ACUA005035-PA"/>
    </source>
</evidence>
<dbReference type="FunFam" id="3.40.50.300:FF:001440">
    <property type="entry name" value="ATPase, AAA family protein"/>
    <property type="match status" value="1"/>
</dbReference>
<dbReference type="SUPFAM" id="SSF52540">
    <property type="entry name" value="P-loop containing nucleoside triphosphate hydrolases"/>
    <property type="match status" value="2"/>
</dbReference>
<dbReference type="PANTHER" id="PTHR23077:SF194">
    <property type="entry name" value="ATPASE FAMILY GENE 2 PROTEIN HOMOLOG B"/>
    <property type="match status" value="1"/>
</dbReference>
<protein>
    <recommendedName>
        <fullName evidence="1">AAA+ ATPase domain-containing protein</fullName>
    </recommendedName>
</protein>
<dbReference type="Pfam" id="PF00004">
    <property type="entry name" value="AAA"/>
    <property type="match status" value="2"/>
</dbReference>
<dbReference type="GO" id="GO:0030970">
    <property type="term" value="P:retrograde protein transport, ER to cytosol"/>
    <property type="evidence" value="ECO:0007669"/>
    <property type="project" value="TreeGrafter"/>
</dbReference>
<dbReference type="Pfam" id="PF17862">
    <property type="entry name" value="AAA_lid_3"/>
    <property type="match status" value="1"/>
</dbReference>
<dbReference type="GO" id="GO:0097352">
    <property type="term" value="P:autophagosome maturation"/>
    <property type="evidence" value="ECO:0007669"/>
    <property type="project" value="TreeGrafter"/>
</dbReference>
<dbReference type="GO" id="GO:0005634">
    <property type="term" value="C:nucleus"/>
    <property type="evidence" value="ECO:0007669"/>
    <property type="project" value="TreeGrafter"/>
</dbReference>
<evidence type="ECO:0000313" key="3">
    <source>
        <dbReference type="Proteomes" id="UP000075883"/>
    </source>
</evidence>
<name>A0A182LYI2_9DIPT</name>
<dbReference type="Gene3D" id="1.10.8.60">
    <property type="match status" value="2"/>
</dbReference>
<dbReference type="InterPro" id="IPR003959">
    <property type="entry name" value="ATPase_AAA_core"/>
</dbReference>
<dbReference type="GO" id="GO:0016887">
    <property type="term" value="F:ATP hydrolysis activity"/>
    <property type="evidence" value="ECO:0007669"/>
    <property type="project" value="InterPro"/>
</dbReference>
<dbReference type="EMBL" id="AXCM01004571">
    <property type="status" value="NOT_ANNOTATED_CDS"/>
    <property type="molecule type" value="Genomic_DNA"/>
</dbReference>
<dbReference type="Proteomes" id="UP000075883">
    <property type="component" value="Unassembled WGS sequence"/>
</dbReference>
<dbReference type="GO" id="GO:0005829">
    <property type="term" value="C:cytosol"/>
    <property type="evidence" value="ECO:0007669"/>
    <property type="project" value="TreeGrafter"/>
</dbReference>
<reference evidence="3" key="1">
    <citation type="submission" date="2013-09" db="EMBL/GenBank/DDBJ databases">
        <title>The Genome Sequence of Anopheles culicifacies species A.</title>
        <authorList>
            <consortium name="The Broad Institute Genomics Platform"/>
            <person name="Neafsey D.E."/>
            <person name="Besansky N."/>
            <person name="Howell P."/>
            <person name="Walton C."/>
            <person name="Young S.K."/>
            <person name="Zeng Q."/>
            <person name="Gargeya S."/>
            <person name="Fitzgerald M."/>
            <person name="Haas B."/>
            <person name="Abouelleil A."/>
            <person name="Allen A.W."/>
            <person name="Alvarado L."/>
            <person name="Arachchi H.M."/>
            <person name="Berlin A.M."/>
            <person name="Chapman S.B."/>
            <person name="Gainer-Dewar J."/>
            <person name="Goldberg J."/>
            <person name="Griggs A."/>
            <person name="Gujja S."/>
            <person name="Hansen M."/>
            <person name="Howarth C."/>
            <person name="Imamovic A."/>
            <person name="Ireland A."/>
            <person name="Larimer J."/>
            <person name="McCowan C."/>
            <person name="Murphy C."/>
            <person name="Pearson M."/>
            <person name="Poon T.W."/>
            <person name="Priest M."/>
            <person name="Roberts A."/>
            <person name="Saif S."/>
            <person name="Shea T."/>
            <person name="Sisk P."/>
            <person name="Sykes S."/>
            <person name="Wortman J."/>
            <person name="Nusbaum C."/>
            <person name="Birren B."/>
        </authorList>
    </citation>
    <scope>NUCLEOTIDE SEQUENCE [LARGE SCALE GENOMIC DNA]</scope>
    <source>
        <strain evidence="3">A-37</strain>
    </source>
</reference>
<dbReference type="InterPro" id="IPR003960">
    <property type="entry name" value="ATPase_AAA_CS"/>
</dbReference>
<dbReference type="GO" id="GO:0005524">
    <property type="term" value="F:ATP binding"/>
    <property type="evidence" value="ECO:0007669"/>
    <property type="project" value="InterPro"/>
</dbReference>
<dbReference type="SMART" id="SM00382">
    <property type="entry name" value="AAA"/>
    <property type="match status" value="2"/>
</dbReference>
<dbReference type="STRING" id="139723.A0A182LYI2"/>
<dbReference type="InterPro" id="IPR041569">
    <property type="entry name" value="AAA_lid_3"/>
</dbReference>
<proteinExistence type="predicted"/>
<dbReference type="EnsemblMetazoa" id="ACUA005035-RA">
    <property type="protein sequence ID" value="ACUA005035-PA"/>
    <property type="gene ID" value="ACUA005035"/>
</dbReference>
<dbReference type="VEuPathDB" id="VectorBase:ACUA005035"/>
<dbReference type="InterPro" id="IPR003593">
    <property type="entry name" value="AAA+_ATPase"/>
</dbReference>
<reference evidence="2" key="2">
    <citation type="submission" date="2020-05" db="UniProtKB">
        <authorList>
            <consortium name="EnsemblMetazoa"/>
        </authorList>
    </citation>
    <scope>IDENTIFICATION</scope>
    <source>
        <strain evidence="2">A-37</strain>
    </source>
</reference>
<organism evidence="2 3">
    <name type="scientific">Anopheles culicifacies</name>
    <dbReference type="NCBI Taxonomy" id="139723"/>
    <lineage>
        <taxon>Eukaryota</taxon>
        <taxon>Metazoa</taxon>
        <taxon>Ecdysozoa</taxon>
        <taxon>Arthropoda</taxon>
        <taxon>Hexapoda</taxon>
        <taxon>Insecta</taxon>
        <taxon>Pterygota</taxon>
        <taxon>Neoptera</taxon>
        <taxon>Endopterygota</taxon>
        <taxon>Diptera</taxon>
        <taxon>Nematocera</taxon>
        <taxon>Culicoidea</taxon>
        <taxon>Culicidae</taxon>
        <taxon>Anophelinae</taxon>
        <taxon>Anopheles</taxon>
        <taxon>culicifacies species complex</taxon>
    </lineage>
</organism>
<dbReference type="InterPro" id="IPR050168">
    <property type="entry name" value="AAA_ATPase_domain"/>
</dbReference>
<keyword evidence="3" id="KW-1185">Reference proteome</keyword>
<dbReference type="InterPro" id="IPR027417">
    <property type="entry name" value="P-loop_NTPase"/>
</dbReference>
<dbReference type="GO" id="GO:0031593">
    <property type="term" value="F:polyubiquitin modification-dependent protein binding"/>
    <property type="evidence" value="ECO:0007669"/>
    <property type="project" value="TreeGrafter"/>
</dbReference>